<gene>
    <name evidence="1" type="ORF">SI7747_04005442</name>
    <name evidence="2" type="ORF">SI8410_04005950</name>
</gene>
<protein>
    <submittedName>
        <fullName evidence="1">Uncharacterized protein</fullName>
    </submittedName>
</protein>
<evidence type="ECO:0000313" key="3">
    <source>
        <dbReference type="Proteomes" id="UP000663760"/>
    </source>
</evidence>
<evidence type="ECO:0000313" key="1">
    <source>
        <dbReference type="EMBL" id="CAA2619275.1"/>
    </source>
</evidence>
<organism evidence="1">
    <name type="scientific">Spirodela intermedia</name>
    <name type="common">Intermediate duckweed</name>
    <dbReference type="NCBI Taxonomy" id="51605"/>
    <lineage>
        <taxon>Eukaryota</taxon>
        <taxon>Viridiplantae</taxon>
        <taxon>Streptophyta</taxon>
        <taxon>Embryophyta</taxon>
        <taxon>Tracheophyta</taxon>
        <taxon>Spermatophyta</taxon>
        <taxon>Magnoliopsida</taxon>
        <taxon>Liliopsida</taxon>
        <taxon>Araceae</taxon>
        <taxon>Lemnoideae</taxon>
        <taxon>Spirodela</taxon>
    </lineage>
</organism>
<dbReference type="EMBL" id="LR746267">
    <property type="protein sequence ID" value="CAA7395289.1"/>
    <property type="molecule type" value="Genomic_DNA"/>
</dbReference>
<name>A0A7I8IPC8_SPIIN</name>
<proteinExistence type="predicted"/>
<evidence type="ECO:0000313" key="2">
    <source>
        <dbReference type="EMBL" id="CAA7395289.1"/>
    </source>
</evidence>
<reference evidence="1" key="1">
    <citation type="submission" date="2019-12" db="EMBL/GenBank/DDBJ databases">
        <authorList>
            <person name="Scholz U."/>
            <person name="Mascher M."/>
            <person name="Fiebig A."/>
        </authorList>
    </citation>
    <scope>NUCLEOTIDE SEQUENCE</scope>
</reference>
<accession>A0A7I8IPC8</accession>
<sequence length="48" mass="5611">MLREEMNDLVDDIVGVQLEPSSLRFMLLLLLLYTSEWRFMCCCCCCSS</sequence>
<dbReference type="Proteomes" id="UP000663760">
    <property type="component" value="Chromosome 4"/>
</dbReference>
<dbReference type="AlphaFoldDB" id="A0A7I8IPC8"/>
<keyword evidence="3" id="KW-1185">Reference proteome</keyword>
<dbReference type="EMBL" id="LR743591">
    <property type="protein sequence ID" value="CAA2619275.1"/>
    <property type="molecule type" value="Genomic_DNA"/>
</dbReference>